<feature type="transmembrane region" description="Helical" evidence="8">
    <location>
        <begin position="223"/>
        <end position="247"/>
    </location>
</feature>
<keyword evidence="4 8" id="KW-0812">Transmembrane</keyword>
<evidence type="ECO:0000256" key="4">
    <source>
        <dbReference type="ARBA" id="ARBA00022692"/>
    </source>
</evidence>
<evidence type="ECO:0000313" key="10">
    <source>
        <dbReference type="EMBL" id="UMM35944.1"/>
    </source>
</evidence>
<dbReference type="PANTHER" id="PTHR13148:SF0">
    <property type="entry name" value="POST-GPI ATTACHMENT TO PROTEINS FACTOR 3"/>
    <property type="match status" value="1"/>
</dbReference>
<feature type="chain" id="PRO_5044522363" description="Post-GPI attachment to proteins factor 3" evidence="8">
    <location>
        <begin position="22"/>
        <end position="326"/>
    </location>
</feature>
<evidence type="ECO:0000313" key="9">
    <source>
        <dbReference type="EMBL" id="ULT90146.1"/>
    </source>
</evidence>
<evidence type="ECO:0000256" key="2">
    <source>
        <dbReference type="ARBA" id="ARBA00006387"/>
    </source>
</evidence>
<evidence type="ECO:0000256" key="6">
    <source>
        <dbReference type="ARBA" id="ARBA00022989"/>
    </source>
</evidence>
<dbReference type="PANTHER" id="PTHR13148">
    <property type="entry name" value="PER1-RELATED"/>
    <property type="match status" value="1"/>
</dbReference>
<sequence length="326" mass="38055">MGAKWVVGFLIIICLSIDIEASQGDKSFWYQGCTQKCISKFNCTKSFGTFSWVHGDCFWCRYDCMWETIEQFERQFGMVPQFHGKWPFAAIPLPLGFVIQEPASVVFSLLNLYTVYKMLKRFLKMSELLMKTTWISYACVGLFAWISSSVFHLSDCDLTESMDYFGAYTFVAGGLYVSLVFTSRALLPYFGGRTRILTVLKILCGVFYLKHIRDMTVHFDYGYNMLTCIVYTIITCALYIHYIWFRYRRLGKLEESDILLIRIIIWANLSAALEILDFIPVFWIFDSHSLFHMATIPIPIWWAEFLDITHGYDTNDRKKYNVLKIA</sequence>
<dbReference type="InterPro" id="IPR007217">
    <property type="entry name" value="Per1-like"/>
</dbReference>
<keyword evidence="12" id="KW-1185">Reference proteome</keyword>
<keyword evidence="7 8" id="KW-0472">Membrane</keyword>
<evidence type="ECO:0000313" key="11">
    <source>
        <dbReference type="Proteomes" id="UP000827892"/>
    </source>
</evidence>
<name>A0AAE9D1L9_CAEBR</name>
<feature type="transmembrane region" description="Helical" evidence="8">
    <location>
        <begin position="259"/>
        <end position="285"/>
    </location>
</feature>
<evidence type="ECO:0000256" key="3">
    <source>
        <dbReference type="ARBA" id="ARBA00022502"/>
    </source>
</evidence>
<evidence type="ECO:0000256" key="5">
    <source>
        <dbReference type="ARBA" id="ARBA00022729"/>
    </source>
</evidence>
<dbReference type="Proteomes" id="UP000829354">
    <property type="component" value="Chromosome V"/>
</dbReference>
<evidence type="ECO:0000256" key="1">
    <source>
        <dbReference type="ARBA" id="ARBA00004127"/>
    </source>
</evidence>
<organism evidence="9 11">
    <name type="scientific">Caenorhabditis briggsae</name>
    <dbReference type="NCBI Taxonomy" id="6238"/>
    <lineage>
        <taxon>Eukaryota</taxon>
        <taxon>Metazoa</taxon>
        <taxon>Ecdysozoa</taxon>
        <taxon>Nematoda</taxon>
        <taxon>Chromadorea</taxon>
        <taxon>Rhabditida</taxon>
        <taxon>Rhabditina</taxon>
        <taxon>Rhabditomorpha</taxon>
        <taxon>Rhabditoidea</taxon>
        <taxon>Rhabditidae</taxon>
        <taxon>Peloderinae</taxon>
        <taxon>Caenorhabditis</taxon>
    </lineage>
</organism>
<proteinExistence type="inferred from homology"/>
<accession>A0AAE9D1L9</accession>
<keyword evidence="3 8" id="KW-0337">GPI-anchor biosynthesis</keyword>
<protein>
    <recommendedName>
        <fullName evidence="8">Post-GPI attachment to proteins factor 3</fullName>
    </recommendedName>
</protein>
<dbReference type="Proteomes" id="UP000827892">
    <property type="component" value="Chromosome V"/>
</dbReference>
<dbReference type="GO" id="GO:0000139">
    <property type="term" value="C:Golgi membrane"/>
    <property type="evidence" value="ECO:0007669"/>
    <property type="project" value="UniProtKB-SubCell"/>
</dbReference>
<comment type="function">
    <text evidence="8">Involved in the lipid remodeling steps of GPI-anchor maturation.</text>
</comment>
<feature type="transmembrane region" description="Helical" evidence="8">
    <location>
        <begin position="134"/>
        <end position="153"/>
    </location>
</feature>
<reference evidence="10 12" key="2">
    <citation type="submission" date="2022-04" db="EMBL/GenBank/DDBJ databases">
        <title>Chromosome-level reference genomes for two strains of Caenorhabditis briggsae: an improved platform for comparative genomics.</title>
        <authorList>
            <person name="Stevens L."/>
            <person name="Andersen E."/>
        </authorList>
    </citation>
    <scope>NUCLEOTIDE SEQUENCE [LARGE SCALE GENOMIC DNA]</scope>
    <source>
        <strain evidence="10">VX34</strain>
        <tissue evidence="10">Whole-organism</tissue>
    </source>
</reference>
<gene>
    <name evidence="9" type="ORF">L3Y34_008488</name>
    <name evidence="10" type="ORF">L5515_008332</name>
</gene>
<keyword evidence="6 8" id="KW-1133">Transmembrane helix</keyword>
<dbReference type="KEGG" id="cbr:CBG_09260"/>
<evidence type="ECO:0000313" key="12">
    <source>
        <dbReference type="Proteomes" id="UP000829354"/>
    </source>
</evidence>
<comment type="subcellular location">
    <subcellularLocation>
        <location evidence="1">Endomembrane system</location>
        <topology evidence="1">Multi-pass membrane protein</topology>
    </subcellularLocation>
    <subcellularLocation>
        <location evidence="8">Golgi apparatus membrane</location>
        <topology evidence="8">Multi-pass membrane protein</topology>
    </subcellularLocation>
</comment>
<comment type="caution">
    <text evidence="8">Lacks conserved residue(s) required for the propagation of feature annotation.</text>
</comment>
<feature type="transmembrane region" description="Helical" evidence="8">
    <location>
        <begin position="88"/>
        <end position="113"/>
    </location>
</feature>
<evidence type="ECO:0000256" key="8">
    <source>
        <dbReference type="RuleBase" id="RU365066"/>
    </source>
</evidence>
<dbReference type="EMBL" id="CP092624">
    <property type="protein sequence ID" value="UMM35944.1"/>
    <property type="molecule type" value="Genomic_DNA"/>
</dbReference>
<evidence type="ECO:0000256" key="7">
    <source>
        <dbReference type="ARBA" id="ARBA00023136"/>
    </source>
</evidence>
<dbReference type="OMA" id="PIPIWWA"/>
<dbReference type="Pfam" id="PF04080">
    <property type="entry name" value="Per1"/>
    <property type="match status" value="1"/>
</dbReference>
<dbReference type="AlphaFoldDB" id="A0AAE9D1L9"/>
<dbReference type="EMBL" id="CP090895">
    <property type="protein sequence ID" value="ULT90146.1"/>
    <property type="molecule type" value="Genomic_DNA"/>
</dbReference>
<comment type="similarity">
    <text evidence="2 8">Belongs to the PGAP3 family.</text>
</comment>
<feature type="signal peptide" evidence="8">
    <location>
        <begin position="1"/>
        <end position="21"/>
    </location>
</feature>
<keyword evidence="8" id="KW-0333">Golgi apparatus</keyword>
<dbReference type="GO" id="GO:0006506">
    <property type="term" value="P:GPI anchor biosynthetic process"/>
    <property type="evidence" value="ECO:0007669"/>
    <property type="project" value="UniProtKB-KW"/>
</dbReference>
<reference evidence="9 11" key="1">
    <citation type="submission" date="2022-02" db="EMBL/GenBank/DDBJ databases">
        <title>Chromosome-level reference genomes for two strains of Caenorhabditis briggsae: an improved platform for comparative genomics.</title>
        <authorList>
            <person name="Stevens L."/>
            <person name="Andersen E.C."/>
        </authorList>
    </citation>
    <scope>NUCLEOTIDE SEQUENCE [LARGE SCALE GENOMIC DNA]</scope>
    <source>
        <strain evidence="9">QX1410_ONT</strain>
        <tissue evidence="9">Whole-organism</tissue>
    </source>
</reference>
<feature type="transmembrane region" description="Helical" evidence="8">
    <location>
        <begin position="165"/>
        <end position="187"/>
    </location>
</feature>
<keyword evidence="5 8" id="KW-0732">Signal</keyword>